<proteinExistence type="predicted"/>
<name>A0A1J5QPP4_9ZZZZ</name>
<comment type="caution">
    <text evidence="2">The sequence shown here is derived from an EMBL/GenBank/DDBJ whole genome shotgun (WGS) entry which is preliminary data.</text>
</comment>
<sequence length="95" mass="9240">MAINVINETATSGISGYAGRPDLAPGGATTPEAGGAPVQPSALALPDADGDGSAQGSTDQAIQDAMTSQQATSSSLSAISQVQKGNTQLLKLLAG</sequence>
<organism evidence="2">
    <name type="scientific">mine drainage metagenome</name>
    <dbReference type="NCBI Taxonomy" id="410659"/>
    <lineage>
        <taxon>unclassified sequences</taxon>
        <taxon>metagenomes</taxon>
        <taxon>ecological metagenomes</taxon>
    </lineage>
</organism>
<dbReference type="EMBL" id="MLJW01000533">
    <property type="protein sequence ID" value="OIQ85585.1"/>
    <property type="molecule type" value="Genomic_DNA"/>
</dbReference>
<accession>A0A1J5QPP4</accession>
<protein>
    <submittedName>
        <fullName evidence="2">Uncharacterized protein</fullName>
    </submittedName>
</protein>
<feature type="compositionally biased region" description="Low complexity" evidence="1">
    <location>
        <begin position="24"/>
        <end position="37"/>
    </location>
</feature>
<feature type="region of interest" description="Disordered" evidence="1">
    <location>
        <begin position="12"/>
        <end position="81"/>
    </location>
</feature>
<gene>
    <name evidence="2" type="ORF">GALL_325590</name>
</gene>
<evidence type="ECO:0000313" key="2">
    <source>
        <dbReference type="EMBL" id="OIQ85585.1"/>
    </source>
</evidence>
<dbReference type="AlphaFoldDB" id="A0A1J5QPP4"/>
<feature type="compositionally biased region" description="Low complexity" evidence="1">
    <location>
        <begin position="63"/>
        <end position="81"/>
    </location>
</feature>
<reference evidence="2" key="1">
    <citation type="submission" date="2016-10" db="EMBL/GenBank/DDBJ databases">
        <title>Sequence of Gallionella enrichment culture.</title>
        <authorList>
            <person name="Poehlein A."/>
            <person name="Muehling M."/>
            <person name="Daniel R."/>
        </authorList>
    </citation>
    <scope>NUCLEOTIDE SEQUENCE</scope>
</reference>
<evidence type="ECO:0000256" key="1">
    <source>
        <dbReference type="SAM" id="MobiDB-lite"/>
    </source>
</evidence>